<dbReference type="PANTHER" id="PTHR30408">
    <property type="entry name" value="TYPE-1 RESTRICTION ENZYME ECOKI SPECIFICITY PROTEIN"/>
    <property type="match status" value="1"/>
</dbReference>
<evidence type="ECO:0000256" key="3">
    <source>
        <dbReference type="ARBA" id="ARBA00023125"/>
    </source>
</evidence>
<feature type="coiled-coil region" evidence="4">
    <location>
        <begin position="201"/>
        <end position="228"/>
    </location>
</feature>
<feature type="domain" description="Type I restriction modification DNA specificity" evidence="5">
    <location>
        <begin position="256"/>
        <end position="437"/>
    </location>
</feature>
<reference evidence="6" key="1">
    <citation type="submission" date="2021-02" db="EMBL/GenBank/DDBJ databases">
        <title>Natronogracilivirga saccharolytica gen. nov. sp. nov. a new anaerobic, haloalkiliphilic carbohydrate-fermenting bacterium from soda lake and proposing of Cyclonatronumiaceae fam. nov. in the phylum Balneolaeota.</title>
        <authorList>
            <person name="Zhilina T.N."/>
            <person name="Sorokin D.Y."/>
            <person name="Zavarzina D.G."/>
            <person name="Toshchakov S.V."/>
            <person name="Kublanov I.V."/>
        </authorList>
    </citation>
    <scope>NUCLEOTIDE SEQUENCE</scope>
    <source>
        <strain evidence="6">Z-1702</strain>
    </source>
</reference>
<comment type="similarity">
    <text evidence="1">Belongs to the type-I restriction system S methylase family.</text>
</comment>
<gene>
    <name evidence="6" type="ORF">NATSA_13985</name>
</gene>
<organism evidence="6 7">
    <name type="scientific">Natronogracilivirga saccharolytica</name>
    <dbReference type="NCBI Taxonomy" id="2812953"/>
    <lineage>
        <taxon>Bacteria</taxon>
        <taxon>Pseudomonadati</taxon>
        <taxon>Balneolota</taxon>
        <taxon>Balneolia</taxon>
        <taxon>Balneolales</taxon>
        <taxon>Cyclonatronaceae</taxon>
        <taxon>Natronogracilivirga</taxon>
    </lineage>
</organism>
<keyword evidence="6" id="KW-0540">Nuclease</keyword>
<evidence type="ECO:0000313" key="7">
    <source>
        <dbReference type="Proteomes" id="UP000673975"/>
    </source>
</evidence>
<keyword evidence="4" id="KW-0175">Coiled coil</keyword>
<keyword evidence="6" id="KW-0378">Hydrolase</keyword>
<comment type="caution">
    <text evidence="6">The sequence shown here is derived from an EMBL/GenBank/DDBJ whole genome shotgun (WGS) entry which is preliminary data.</text>
</comment>
<dbReference type="RefSeq" id="WP_210513242.1">
    <property type="nucleotide sequence ID" value="NZ_JAFIDN010000014.1"/>
</dbReference>
<keyword evidence="6" id="KW-0255">Endonuclease</keyword>
<keyword evidence="7" id="KW-1185">Reference proteome</keyword>
<dbReference type="InterPro" id="IPR044946">
    <property type="entry name" value="Restrct_endonuc_typeI_TRD_sf"/>
</dbReference>
<evidence type="ECO:0000259" key="5">
    <source>
        <dbReference type="Pfam" id="PF01420"/>
    </source>
</evidence>
<keyword evidence="2" id="KW-0680">Restriction system</keyword>
<protein>
    <submittedName>
        <fullName evidence="6">Restriction endonuclease subunit S</fullName>
    </submittedName>
</protein>
<dbReference type="CDD" id="cd17279">
    <property type="entry name" value="RMtype1_S_BmuCF2ORF3362P_TRD1-CR1_like"/>
    <property type="match status" value="1"/>
</dbReference>
<dbReference type="CDD" id="cd17249">
    <property type="entry name" value="RMtype1_S_EcoR124I-TRD2-CR2_like"/>
    <property type="match status" value="1"/>
</dbReference>
<evidence type="ECO:0000256" key="4">
    <source>
        <dbReference type="SAM" id="Coils"/>
    </source>
</evidence>
<dbReference type="GO" id="GO:0009307">
    <property type="term" value="P:DNA restriction-modification system"/>
    <property type="evidence" value="ECO:0007669"/>
    <property type="project" value="UniProtKB-KW"/>
</dbReference>
<evidence type="ECO:0000256" key="2">
    <source>
        <dbReference type="ARBA" id="ARBA00022747"/>
    </source>
</evidence>
<dbReference type="InterPro" id="IPR000055">
    <property type="entry name" value="Restrct_endonuc_typeI_TRD"/>
</dbReference>
<proteinExistence type="inferred from homology"/>
<dbReference type="Proteomes" id="UP000673975">
    <property type="component" value="Unassembled WGS sequence"/>
</dbReference>
<dbReference type="Pfam" id="PF01420">
    <property type="entry name" value="Methylase_S"/>
    <property type="match status" value="2"/>
</dbReference>
<accession>A0A8J7S894</accession>
<dbReference type="GO" id="GO:0003677">
    <property type="term" value="F:DNA binding"/>
    <property type="evidence" value="ECO:0007669"/>
    <property type="project" value="UniProtKB-KW"/>
</dbReference>
<dbReference type="GO" id="GO:0004519">
    <property type="term" value="F:endonuclease activity"/>
    <property type="evidence" value="ECO:0007669"/>
    <property type="project" value="UniProtKB-KW"/>
</dbReference>
<dbReference type="InterPro" id="IPR052021">
    <property type="entry name" value="Type-I_RS_S_subunit"/>
</dbReference>
<evidence type="ECO:0000256" key="1">
    <source>
        <dbReference type="ARBA" id="ARBA00010923"/>
    </source>
</evidence>
<dbReference type="Gene3D" id="1.10.287.1120">
    <property type="entry name" value="Bipartite methylase S protein"/>
    <property type="match status" value="1"/>
</dbReference>
<evidence type="ECO:0000313" key="6">
    <source>
        <dbReference type="EMBL" id="MBP3193783.1"/>
    </source>
</evidence>
<dbReference type="AlphaFoldDB" id="A0A8J7S894"/>
<dbReference type="PANTHER" id="PTHR30408:SF12">
    <property type="entry name" value="TYPE I RESTRICTION ENZYME MJAVIII SPECIFICITY SUBUNIT"/>
    <property type="match status" value="1"/>
</dbReference>
<dbReference type="SUPFAM" id="SSF116734">
    <property type="entry name" value="DNA methylase specificity domain"/>
    <property type="match status" value="2"/>
</dbReference>
<keyword evidence="3" id="KW-0238">DNA-binding</keyword>
<name>A0A8J7S894_9BACT</name>
<feature type="domain" description="Type I restriction modification DNA specificity" evidence="5">
    <location>
        <begin position="42"/>
        <end position="217"/>
    </location>
</feature>
<dbReference type="EMBL" id="JAFIDN010000014">
    <property type="protein sequence ID" value="MBP3193783.1"/>
    <property type="molecule type" value="Genomic_DNA"/>
</dbReference>
<sequence length="461" mass="51644">MNKVDPDILQEVEQTLDVAGIKRFEPYPSYKPTSVDWLGDVPDHWEVIQSRRFFKILNGSTPSSSESSYWDGDIVWVTPDDLSKNSDSDIRDSRRRISQSGYNSCGATIAPPNSIVVSTRAPIGYVAIAGVSLCCNQGCRILAPNKTLDSKFFYYQLLSAGSELSSRGRGTTFTELSYGQLASVELLSPPLDEQQVIARFLDDQTRKIDDLIEAKQKLLDLLKEKRQAIITHAVTKGINPDVQLKPSGIEWLGDVPEHWEMKKLKYTCDFSGGFTPNTKVVDYWDGDIPWVSPKDMKHRYISETEDYVTELAVNEVFRRIVAPKSVLIVVRSGILIHSLPVAINKTGVTINQDMRALMPKKMLDSEYLALLIHGNQSALLHVLTKPGTTVQSIESQYLLNEPIPVPPIDEQLDIVNYINNKIHKIDLLTTETNKAIERLTEYRIALISAAVTGKIDVRGRA</sequence>
<dbReference type="Gene3D" id="3.90.220.20">
    <property type="entry name" value="DNA methylase specificity domains"/>
    <property type="match status" value="2"/>
</dbReference>